<keyword evidence="1" id="KW-0732">Signal</keyword>
<name>A0ABQ8GVJ6_9PEZI</name>
<keyword evidence="3" id="KW-1185">Reference proteome</keyword>
<evidence type="ECO:0000256" key="1">
    <source>
        <dbReference type="SAM" id="SignalP"/>
    </source>
</evidence>
<accession>A0ABQ8GVJ6</accession>
<dbReference type="EMBL" id="JAGTJR010000001">
    <property type="protein sequence ID" value="KAH7065286.1"/>
    <property type="molecule type" value="Genomic_DNA"/>
</dbReference>
<gene>
    <name evidence="2" type="ORF">B0J12DRAFT_30133</name>
</gene>
<organism evidence="2 3">
    <name type="scientific">Macrophomina phaseolina</name>
    <dbReference type="NCBI Taxonomy" id="35725"/>
    <lineage>
        <taxon>Eukaryota</taxon>
        <taxon>Fungi</taxon>
        <taxon>Dikarya</taxon>
        <taxon>Ascomycota</taxon>
        <taxon>Pezizomycotina</taxon>
        <taxon>Dothideomycetes</taxon>
        <taxon>Dothideomycetes incertae sedis</taxon>
        <taxon>Botryosphaeriales</taxon>
        <taxon>Botryosphaeriaceae</taxon>
        <taxon>Macrophomina</taxon>
    </lineage>
</organism>
<reference evidence="2 3" key="1">
    <citation type="journal article" date="2021" name="Nat. Commun.">
        <title>Genetic determinants of endophytism in the Arabidopsis root mycobiome.</title>
        <authorList>
            <person name="Mesny F."/>
            <person name="Miyauchi S."/>
            <person name="Thiergart T."/>
            <person name="Pickel B."/>
            <person name="Atanasova L."/>
            <person name="Karlsson M."/>
            <person name="Huettel B."/>
            <person name="Barry K.W."/>
            <person name="Haridas S."/>
            <person name="Chen C."/>
            <person name="Bauer D."/>
            <person name="Andreopoulos W."/>
            <person name="Pangilinan J."/>
            <person name="LaButti K."/>
            <person name="Riley R."/>
            <person name="Lipzen A."/>
            <person name="Clum A."/>
            <person name="Drula E."/>
            <person name="Henrissat B."/>
            <person name="Kohler A."/>
            <person name="Grigoriev I.V."/>
            <person name="Martin F.M."/>
            <person name="Hacquard S."/>
        </authorList>
    </citation>
    <scope>NUCLEOTIDE SEQUENCE [LARGE SCALE GENOMIC DNA]</scope>
    <source>
        <strain evidence="2 3">MPI-SDFR-AT-0080</strain>
    </source>
</reference>
<protein>
    <submittedName>
        <fullName evidence="2">Uncharacterized protein</fullName>
    </submittedName>
</protein>
<feature type="chain" id="PRO_5045985595" evidence="1">
    <location>
        <begin position="19"/>
        <end position="172"/>
    </location>
</feature>
<comment type="caution">
    <text evidence="2">The sequence shown here is derived from an EMBL/GenBank/DDBJ whole genome shotgun (WGS) entry which is preliminary data.</text>
</comment>
<evidence type="ECO:0000313" key="3">
    <source>
        <dbReference type="Proteomes" id="UP000774617"/>
    </source>
</evidence>
<dbReference type="Proteomes" id="UP000774617">
    <property type="component" value="Unassembled WGS sequence"/>
</dbReference>
<sequence length="172" mass="19430">MLLVLVIALHLPMGGGPAQILPSADGGSEDERQISFDRLRYDALRIIERGRNSPREQRRVKEKSPIARLSYFCRCRASPHSESLAPNFCAVDSIACRCRRVTASLEEAKGKEKSLSHNLKTFNRMRTGGSLEQQFSDWRRGNLSSSKQSEWPGKNRTEMLLFGMPSIEYSTL</sequence>
<feature type="signal peptide" evidence="1">
    <location>
        <begin position="1"/>
        <end position="18"/>
    </location>
</feature>
<proteinExistence type="predicted"/>
<evidence type="ECO:0000313" key="2">
    <source>
        <dbReference type="EMBL" id="KAH7065286.1"/>
    </source>
</evidence>